<protein>
    <submittedName>
        <fullName evidence="1">Uncharacterized protein</fullName>
    </submittedName>
</protein>
<name>A0ABV0RT42_9TELE</name>
<organism evidence="1 2">
    <name type="scientific">Xenoophorus captivus</name>
    <dbReference type="NCBI Taxonomy" id="1517983"/>
    <lineage>
        <taxon>Eukaryota</taxon>
        <taxon>Metazoa</taxon>
        <taxon>Chordata</taxon>
        <taxon>Craniata</taxon>
        <taxon>Vertebrata</taxon>
        <taxon>Euteleostomi</taxon>
        <taxon>Actinopterygii</taxon>
        <taxon>Neopterygii</taxon>
        <taxon>Teleostei</taxon>
        <taxon>Neoteleostei</taxon>
        <taxon>Acanthomorphata</taxon>
        <taxon>Ovalentaria</taxon>
        <taxon>Atherinomorphae</taxon>
        <taxon>Cyprinodontiformes</taxon>
        <taxon>Goodeidae</taxon>
        <taxon>Xenoophorus</taxon>
    </lineage>
</organism>
<proteinExistence type="predicted"/>
<keyword evidence="2" id="KW-1185">Reference proteome</keyword>
<reference evidence="1 2" key="1">
    <citation type="submission" date="2021-06" db="EMBL/GenBank/DDBJ databases">
        <authorList>
            <person name="Palmer J.M."/>
        </authorList>
    </citation>
    <scope>NUCLEOTIDE SEQUENCE [LARGE SCALE GENOMIC DNA]</scope>
    <source>
        <strain evidence="1 2">XC_2019</strain>
        <tissue evidence="1">Muscle</tissue>
    </source>
</reference>
<evidence type="ECO:0000313" key="1">
    <source>
        <dbReference type="EMBL" id="MEQ2210683.1"/>
    </source>
</evidence>
<comment type="caution">
    <text evidence="1">The sequence shown here is derived from an EMBL/GenBank/DDBJ whole genome shotgun (WGS) entry which is preliminary data.</text>
</comment>
<sequence>MVIKILTAGHVVPDDNTILSFKRAVHRFIRDNKDNGESVSHGHFYHFQTFYLFKHIEFSSRQADRSPLHPWTEPHWLPDLPVFDRHGWDGPGGGSTVVQLITGPRYRETELPGGPLSWSKEEVMQKRSNF</sequence>
<dbReference type="EMBL" id="JAHRIN010054093">
    <property type="protein sequence ID" value="MEQ2210683.1"/>
    <property type="molecule type" value="Genomic_DNA"/>
</dbReference>
<dbReference type="Proteomes" id="UP001434883">
    <property type="component" value="Unassembled WGS sequence"/>
</dbReference>
<evidence type="ECO:0000313" key="2">
    <source>
        <dbReference type="Proteomes" id="UP001434883"/>
    </source>
</evidence>
<accession>A0ABV0RT42</accession>
<gene>
    <name evidence="1" type="ORF">XENOCAPTIV_017647</name>
</gene>